<sequence>MFFLKRPRQLSRTLSILCGKPLTISHSAWEIRQAIEKLSFEACMSEKPLYRPIHHLFIRNARRSPWSLCLADEKHACLSRLTVLTRAILTARHLGSTPHFLGILLPTSLPAYIINLACTFSGRPIVNLNYTSGTASFSSALNQAGITTIITSRLWIKKISHIPIPDKTYLFIEDLSASFSLLEKVQAHLLGLFAPIKWLEKACGAKQAVTADDLLTIIFTSGSTGAPKGVSLTHFNVTANVEGVAQVTPSKSCQDKLLSILPLFHAFGYMHMWLGFNHCFGSILHHDPFDTLKIGDLIEQHRINIVMTTPSFLKTYLRRMPPEQFCSVHCILTGAEKLPLSLLLAFEERFGIRPIEGYGATECSPVIATNTLDSSYRGIYQTGAKAGTVGQAIPGVLTRIVDPETFEELPANQLGLLLIKGPNVMLGYLGREDLTKEVIKEGWYLTNDLASMDETGYLTIRDRLSRFSKIGGEMIPHGKIEEALHLAADKEELSFAVTAVPDPQRGELLVVVHTLLPDQIPPLLKRLNSLGLPNLFIPKQDHFIHVNALPLLGSGKIDLQTIKTLANSTFL</sequence>
<dbReference type="InParanoid" id="A0A0U5CRM8"/>
<name>A0A0U5CRM8_9BACT</name>
<dbReference type="InterPro" id="IPR000873">
    <property type="entry name" value="AMP-dep_synth/lig_dom"/>
</dbReference>
<dbReference type="InterPro" id="IPR042099">
    <property type="entry name" value="ANL_N_sf"/>
</dbReference>
<dbReference type="AlphaFoldDB" id="A0A0U5CRM8"/>
<keyword evidence="3" id="KW-1185">Reference proteome</keyword>
<gene>
    <name evidence="2" type="ORF">PNK_2040</name>
</gene>
<evidence type="ECO:0000259" key="1">
    <source>
        <dbReference type="Pfam" id="PF00501"/>
    </source>
</evidence>
<feature type="domain" description="AMP-dependent synthetase/ligase" evidence="1">
    <location>
        <begin position="101"/>
        <end position="429"/>
    </location>
</feature>
<dbReference type="PROSITE" id="PS00455">
    <property type="entry name" value="AMP_BINDING"/>
    <property type="match status" value="1"/>
</dbReference>
<evidence type="ECO:0000313" key="2">
    <source>
        <dbReference type="EMBL" id="CUI17644.1"/>
    </source>
</evidence>
<dbReference type="PANTHER" id="PTHR43767">
    <property type="entry name" value="LONG-CHAIN-FATTY-ACID--COA LIGASE"/>
    <property type="match status" value="1"/>
</dbReference>
<dbReference type="Proteomes" id="UP000069902">
    <property type="component" value="Chromosome cPNK"/>
</dbReference>
<dbReference type="InterPro" id="IPR050237">
    <property type="entry name" value="ATP-dep_AMP-bd_enzyme"/>
</dbReference>
<proteinExistence type="predicted"/>
<protein>
    <submittedName>
        <fullName evidence="2">AMP-binding enzyme family protein</fullName>
    </submittedName>
</protein>
<dbReference type="FunCoup" id="A0A0U5CRM8">
    <property type="interactions" value="96"/>
</dbReference>
<dbReference type="Gene3D" id="3.40.50.12780">
    <property type="entry name" value="N-terminal domain of ligase-like"/>
    <property type="match status" value="1"/>
</dbReference>
<dbReference type="GO" id="GO:0016878">
    <property type="term" value="F:acid-thiol ligase activity"/>
    <property type="evidence" value="ECO:0007669"/>
    <property type="project" value="UniProtKB-ARBA"/>
</dbReference>
<dbReference type="InterPro" id="IPR045851">
    <property type="entry name" value="AMP-bd_C_sf"/>
</dbReference>
<dbReference type="STRING" id="389348.PNK_2040"/>
<dbReference type="Gene3D" id="3.30.300.30">
    <property type="match status" value="1"/>
</dbReference>
<dbReference type="Pfam" id="PF00501">
    <property type="entry name" value="AMP-binding"/>
    <property type="match status" value="1"/>
</dbReference>
<dbReference type="PANTHER" id="PTHR43767:SF1">
    <property type="entry name" value="NONRIBOSOMAL PEPTIDE SYNTHASE PES1 (EUROFUNG)-RELATED"/>
    <property type="match status" value="1"/>
</dbReference>
<dbReference type="KEGG" id="pnl:PNK_2040"/>
<organism evidence="2 3">
    <name type="scientific">Candidatus Protochlamydia naegleriophila</name>
    <dbReference type="NCBI Taxonomy" id="389348"/>
    <lineage>
        <taxon>Bacteria</taxon>
        <taxon>Pseudomonadati</taxon>
        <taxon>Chlamydiota</taxon>
        <taxon>Chlamydiia</taxon>
        <taxon>Parachlamydiales</taxon>
        <taxon>Parachlamydiaceae</taxon>
        <taxon>Candidatus Protochlamydia</taxon>
    </lineage>
</organism>
<accession>A0A0U5CRM8</accession>
<dbReference type="SUPFAM" id="SSF56801">
    <property type="entry name" value="Acetyl-CoA synthetase-like"/>
    <property type="match status" value="1"/>
</dbReference>
<dbReference type="PATRIC" id="fig|389348.3.peg.2293"/>
<evidence type="ECO:0000313" key="3">
    <source>
        <dbReference type="Proteomes" id="UP000069902"/>
    </source>
</evidence>
<dbReference type="EMBL" id="LN879502">
    <property type="protein sequence ID" value="CUI17644.1"/>
    <property type="molecule type" value="Genomic_DNA"/>
</dbReference>
<reference evidence="3" key="1">
    <citation type="submission" date="2015-09" db="EMBL/GenBank/DDBJ databases">
        <authorList>
            <person name="Bertelli C."/>
        </authorList>
    </citation>
    <scope>NUCLEOTIDE SEQUENCE [LARGE SCALE GENOMIC DNA]</scope>
    <source>
        <strain evidence="3">KNic</strain>
    </source>
</reference>
<dbReference type="InterPro" id="IPR020845">
    <property type="entry name" value="AMP-binding_CS"/>
</dbReference>